<keyword evidence="3" id="KW-1185">Reference proteome</keyword>
<dbReference type="Gene3D" id="3.40.50.1820">
    <property type="entry name" value="alpha/beta hydrolase"/>
    <property type="match status" value="1"/>
</dbReference>
<reference evidence="2 3" key="1">
    <citation type="submission" date="2024-03" db="EMBL/GenBank/DDBJ databases">
        <authorList>
            <person name="Jo J.-H."/>
        </authorList>
    </citation>
    <scope>NUCLEOTIDE SEQUENCE [LARGE SCALE GENOMIC DNA]</scope>
    <source>
        <strain evidence="2 3">AS3R-12</strain>
    </source>
</reference>
<dbReference type="GO" id="GO:0016787">
    <property type="term" value="F:hydrolase activity"/>
    <property type="evidence" value="ECO:0007669"/>
    <property type="project" value="UniProtKB-KW"/>
</dbReference>
<accession>A0ABU8SD83</accession>
<evidence type="ECO:0000313" key="2">
    <source>
        <dbReference type="EMBL" id="MEJ6011872.1"/>
    </source>
</evidence>
<dbReference type="InterPro" id="IPR051044">
    <property type="entry name" value="MAG_DAG_Lipase"/>
</dbReference>
<keyword evidence="2" id="KW-0378">Hydrolase</keyword>
<proteinExistence type="predicted"/>
<dbReference type="Proteomes" id="UP001379235">
    <property type="component" value="Unassembled WGS sequence"/>
</dbReference>
<dbReference type="Pfam" id="PF12146">
    <property type="entry name" value="Hydrolase_4"/>
    <property type="match status" value="1"/>
</dbReference>
<name>A0ABU8SD83_9SPHN</name>
<comment type="caution">
    <text evidence="2">The sequence shown here is derived from an EMBL/GenBank/DDBJ whole genome shotgun (WGS) entry which is preliminary data.</text>
</comment>
<dbReference type="EMBL" id="JBBHJY010000011">
    <property type="protein sequence ID" value="MEJ6011872.1"/>
    <property type="molecule type" value="Genomic_DNA"/>
</dbReference>
<evidence type="ECO:0000259" key="1">
    <source>
        <dbReference type="Pfam" id="PF12146"/>
    </source>
</evidence>
<dbReference type="InterPro" id="IPR029058">
    <property type="entry name" value="AB_hydrolase_fold"/>
</dbReference>
<evidence type="ECO:0000313" key="3">
    <source>
        <dbReference type="Proteomes" id="UP001379235"/>
    </source>
</evidence>
<feature type="domain" description="Serine aminopeptidase S33" evidence="1">
    <location>
        <begin position="41"/>
        <end position="298"/>
    </location>
</feature>
<dbReference type="PANTHER" id="PTHR11614">
    <property type="entry name" value="PHOSPHOLIPASE-RELATED"/>
    <property type="match status" value="1"/>
</dbReference>
<dbReference type="RefSeq" id="WP_339969526.1">
    <property type="nucleotide sequence ID" value="NZ_JBBHJY010000011.1"/>
</dbReference>
<gene>
    <name evidence="2" type="ORF">WG900_18360</name>
</gene>
<dbReference type="SUPFAM" id="SSF53474">
    <property type="entry name" value="alpha/beta-Hydrolases"/>
    <property type="match status" value="1"/>
</dbReference>
<sequence length="320" mass="35924">MSEASRQDFDGRTIPANALESLWKAPDGHAIRRIDWPAASPPRGSILYFPGRGDFYEKYLETLAYWNHRGWQVTAADWRGQAGSGRLGSDAVTGHIGDFAIWIDDLAAMWHEWKAATPGPHVLAAHSMGGHMVLRALVERRVDPDAVVLSAPMLGFHSYGLPLAVLHWAARLMCALGDRRRPAWKWSEKPGQVPEGRDLLLTHDARRYEDEMVWREQRPELVMGPGSWGWVERAYASARAMFACGRIEAVQVPVFLVGTSEDKLVSPAAIREAARRLPNSELLMLGEEARHEVLREVDAVRDPILTAIDDFLDRKAPRRD</sequence>
<organism evidence="2 3">
    <name type="scientific">Novosphingobium aquae</name>
    <dbReference type="NCBI Taxonomy" id="3133435"/>
    <lineage>
        <taxon>Bacteria</taxon>
        <taxon>Pseudomonadati</taxon>
        <taxon>Pseudomonadota</taxon>
        <taxon>Alphaproteobacteria</taxon>
        <taxon>Sphingomonadales</taxon>
        <taxon>Sphingomonadaceae</taxon>
        <taxon>Novosphingobium</taxon>
    </lineage>
</organism>
<protein>
    <submittedName>
        <fullName evidence="2">Alpha/beta hydrolase</fullName>
    </submittedName>
</protein>
<dbReference type="InterPro" id="IPR022742">
    <property type="entry name" value="Hydrolase_4"/>
</dbReference>